<keyword evidence="3" id="KW-0347">Helicase</keyword>
<accession>A0A6J5L881</accession>
<dbReference type="InterPro" id="IPR007694">
    <property type="entry name" value="DNA_helicase_DnaB-like_C"/>
</dbReference>
<evidence type="ECO:0000259" key="2">
    <source>
        <dbReference type="PROSITE" id="PS51199"/>
    </source>
</evidence>
<reference evidence="3" key="1">
    <citation type="submission" date="2020-04" db="EMBL/GenBank/DDBJ databases">
        <authorList>
            <person name="Chiriac C."/>
            <person name="Salcher M."/>
            <person name="Ghai R."/>
            <person name="Kavagutti S V."/>
        </authorList>
    </citation>
    <scope>NUCLEOTIDE SEQUENCE</scope>
</reference>
<dbReference type="GO" id="GO:0005524">
    <property type="term" value="F:ATP binding"/>
    <property type="evidence" value="ECO:0007669"/>
    <property type="project" value="InterPro"/>
</dbReference>
<dbReference type="GO" id="GO:0003678">
    <property type="term" value="F:DNA helicase activity"/>
    <property type="evidence" value="ECO:0007669"/>
    <property type="project" value="InterPro"/>
</dbReference>
<feature type="domain" description="SF4 helicase" evidence="2">
    <location>
        <begin position="149"/>
        <end position="412"/>
    </location>
</feature>
<dbReference type="PANTHER" id="PTHR30153:SF2">
    <property type="entry name" value="REPLICATIVE DNA HELICASE"/>
    <property type="match status" value="1"/>
</dbReference>
<keyword evidence="3" id="KW-0378">Hydrolase</keyword>
<protein>
    <submittedName>
        <fullName evidence="3">41 helicase</fullName>
    </submittedName>
</protein>
<sequence length="465" mass="51809">MTTKEYTTALQKLFLEMMVSDTQSFVRVANIYNPENFDRSLRSVATFLKEHSDTYKTMPTISQIQAVTGVELKEVTGLASEHYEWFLTEFEGFCKRMSLERAILKSADLLEKGEYDPVEKLIKDAVQISLTKDMGIDYFSDPKARLLALKDRTNRVSTGFTELDKVLYGGFDRGALNIFAGSSGSGKSLVKMNIAVNWLEMGLNGVFVTLELSEGLCAMRVDSMITSVASKNILKDVNDVDLRVHTLSKKLGKFRIKYLPAQSTVNDIRAYLKELQIQTGMKVDFLCVDYLDLMMPVSVKVNPSDAFAKDKYVSEELRNLASELNVLFVTSSQLNRSSIDETEFDHSHIAGGISKINTADNVFGIFTSRAMRERGKYQLQCMKTRNSSGVGQKIELEFDVDTLRITDGDAAGNSMMRPSANSILNQIKTKNTAAAPASDDAPPVRGSVESNKLKQMLATLKNKDI</sequence>
<feature type="compositionally biased region" description="Low complexity" evidence="1">
    <location>
        <begin position="433"/>
        <end position="443"/>
    </location>
</feature>
<evidence type="ECO:0000256" key="1">
    <source>
        <dbReference type="SAM" id="MobiDB-lite"/>
    </source>
</evidence>
<organism evidence="3">
    <name type="scientific">uncultured Caudovirales phage</name>
    <dbReference type="NCBI Taxonomy" id="2100421"/>
    <lineage>
        <taxon>Viruses</taxon>
        <taxon>Duplodnaviria</taxon>
        <taxon>Heunggongvirae</taxon>
        <taxon>Uroviricota</taxon>
        <taxon>Caudoviricetes</taxon>
        <taxon>Peduoviridae</taxon>
        <taxon>Maltschvirus</taxon>
        <taxon>Maltschvirus maltsch</taxon>
    </lineage>
</organism>
<dbReference type="SUPFAM" id="SSF52540">
    <property type="entry name" value="P-loop containing nucleoside triphosphate hydrolases"/>
    <property type="match status" value="1"/>
</dbReference>
<gene>
    <name evidence="3" type="ORF">UFOVP116_70</name>
</gene>
<dbReference type="GO" id="GO:0006260">
    <property type="term" value="P:DNA replication"/>
    <property type="evidence" value="ECO:0007669"/>
    <property type="project" value="InterPro"/>
</dbReference>
<evidence type="ECO:0000313" key="3">
    <source>
        <dbReference type="EMBL" id="CAB4129652.1"/>
    </source>
</evidence>
<dbReference type="PROSITE" id="PS51199">
    <property type="entry name" value="SF4_HELICASE"/>
    <property type="match status" value="1"/>
</dbReference>
<keyword evidence="3" id="KW-0067">ATP-binding</keyword>
<dbReference type="Gene3D" id="3.40.50.300">
    <property type="entry name" value="P-loop containing nucleotide triphosphate hydrolases"/>
    <property type="match status" value="1"/>
</dbReference>
<keyword evidence="3" id="KW-0547">Nucleotide-binding</keyword>
<feature type="region of interest" description="Disordered" evidence="1">
    <location>
        <begin position="431"/>
        <end position="450"/>
    </location>
</feature>
<dbReference type="PANTHER" id="PTHR30153">
    <property type="entry name" value="REPLICATIVE DNA HELICASE DNAB"/>
    <property type="match status" value="1"/>
</dbReference>
<proteinExistence type="predicted"/>
<name>A0A6J5L881_9CAUD</name>
<dbReference type="EMBL" id="LR796237">
    <property type="protein sequence ID" value="CAB4129652.1"/>
    <property type="molecule type" value="Genomic_DNA"/>
</dbReference>
<dbReference type="Pfam" id="PF03796">
    <property type="entry name" value="DnaB_C"/>
    <property type="match status" value="1"/>
</dbReference>
<dbReference type="InterPro" id="IPR027417">
    <property type="entry name" value="P-loop_NTPase"/>
</dbReference>